<sequence>MTLNNDTRISKGFVAGLLDPRLPADTGIVGPMIDHGFRARKMTRNPRPRTTFPDRDIGR</sequence>
<dbReference type="EMBL" id="JAOL01000205">
    <property type="protein sequence ID" value="EUA85219.1"/>
    <property type="molecule type" value="Genomic_DNA"/>
</dbReference>
<proteinExistence type="predicted"/>
<keyword evidence="2" id="KW-0808">Transferase</keyword>
<feature type="region of interest" description="Disordered" evidence="1">
    <location>
        <begin position="39"/>
        <end position="59"/>
    </location>
</feature>
<reference evidence="2 3" key="1">
    <citation type="submission" date="2014-01" db="EMBL/GenBank/DDBJ databases">
        <authorList>
            <person name="Dobos K."/>
            <person name="Lenaerts A."/>
            <person name="Ordway D."/>
            <person name="DeGroote M.A."/>
            <person name="Parker T."/>
            <person name="Sizemore C."/>
            <person name="Tallon L.J."/>
            <person name="Sadzewicz L.K."/>
            <person name="Sengamalay N."/>
            <person name="Fraser C.M."/>
            <person name="Hine E."/>
            <person name="Shefchek K.A."/>
            <person name="Das S.P."/>
            <person name="Tettelin H."/>
        </authorList>
    </citation>
    <scope>NUCLEOTIDE SEQUENCE [LARGE SCALE GENOMIC DNA]</scope>
    <source>
        <strain evidence="2 3">Harvey</strain>
    </source>
</reference>
<keyword evidence="3" id="KW-1185">Reference proteome</keyword>
<evidence type="ECO:0000313" key="2">
    <source>
        <dbReference type="EMBL" id="EUA85219.1"/>
    </source>
</evidence>
<dbReference type="GO" id="GO:0016740">
    <property type="term" value="F:transferase activity"/>
    <property type="evidence" value="ECO:0007669"/>
    <property type="project" value="UniProtKB-KW"/>
</dbReference>
<organism evidence="2 3">
    <name type="scientific">Mycobacterium ulcerans str. Harvey</name>
    <dbReference type="NCBI Taxonomy" id="1299332"/>
    <lineage>
        <taxon>Bacteria</taxon>
        <taxon>Bacillati</taxon>
        <taxon>Actinomycetota</taxon>
        <taxon>Actinomycetes</taxon>
        <taxon>Mycobacteriales</taxon>
        <taxon>Mycobacteriaceae</taxon>
        <taxon>Mycobacterium</taxon>
        <taxon>Mycobacterium ulcerans group</taxon>
    </lineage>
</organism>
<evidence type="ECO:0000313" key="3">
    <source>
        <dbReference type="Proteomes" id="UP000020681"/>
    </source>
</evidence>
<dbReference type="Proteomes" id="UP000020681">
    <property type="component" value="Unassembled WGS sequence"/>
</dbReference>
<protein>
    <submittedName>
        <fullName evidence="2">Rhamnosyl transferase wbbL2</fullName>
    </submittedName>
</protein>
<gene>
    <name evidence="2" type="ORF">I551_8347</name>
</gene>
<evidence type="ECO:0000256" key="1">
    <source>
        <dbReference type="SAM" id="MobiDB-lite"/>
    </source>
</evidence>
<accession>A0ABP3A2Y8</accession>
<comment type="caution">
    <text evidence="2">The sequence shown here is derived from an EMBL/GenBank/DDBJ whole genome shotgun (WGS) entry which is preliminary data.</text>
</comment>
<name>A0ABP3A2Y8_MYCUL</name>